<protein>
    <submittedName>
        <fullName evidence="2">Uncharacterized protein</fullName>
    </submittedName>
</protein>
<dbReference type="AlphaFoldDB" id="A0A8T0SU72"/>
<keyword evidence="3" id="KW-1185">Reference proteome</keyword>
<organism evidence="2 3">
    <name type="scientific">Panicum virgatum</name>
    <name type="common">Blackwell switchgrass</name>
    <dbReference type="NCBI Taxonomy" id="38727"/>
    <lineage>
        <taxon>Eukaryota</taxon>
        <taxon>Viridiplantae</taxon>
        <taxon>Streptophyta</taxon>
        <taxon>Embryophyta</taxon>
        <taxon>Tracheophyta</taxon>
        <taxon>Spermatophyta</taxon>
        <taxon>Magnoliopsida</taxon>
        <taxon>Liliopsida</taxon>
        <taxon>Poales</taxon>
        <taxon>Poaceae</taxon>
        <taxon>PACMAD clade</taxon>
        <taxon>Panicoideae</taxon>
        <taxon>Panicodae</taxon>
        <taxon>Paniceae</taxon>
        <taxon>Panicinae</taxon>
        <taxon>Panicum</taxon>
        <taxon>Panicum sect. Hiantes</taxon>
    </lineage>
</organism>
<name>A0A8T0SU72_PANVG</name>
<feature type="compositionally biased region" description="Low complexity" evidence="1">
    <location>
        <begin position="156"/>
        <end position="178"/>
    </location>
</feature>
<reference evidence="2" key="1">
    <citation type="submission" date="2020-05" db="EMBL/GenBank/DDBJ databases">
        <title>WGS assembly of Panicum virgatum.</title>
        <authorList>
            <person name="Lovell J.T."/>
            <person name="Jenkins J."/>
            <person name="Shu S."/>
            <person name="Juenger T.E."/>
            <person name="Schmutz J."/>
        </authorList>
    </citation>
    <scope>NUCLEOTIDE SEQUENCE</scope>
    <source>
        <strain evidence="2">AP13</strain>
    </source>
</reference>
<evidence type="ECO:0000256" key="1">
    <source>
        <dbReference type="SAM" id="MobiDB-lite"/>
    </source>
</evidence>
<evidence type="ECO:0000313" key="2">
    <source>
        <dbReference type="EMBL" id="KAG2602131.1"/>
    </source>
</evidence>
<dbReference type="Proteomes" id="UP000823388">
    <property type="component" value="Chromosome 5K"/>
</dbReference>
<comment type="caution">
    <text evidence="2">The sequence shown here is derived from an EMBL/GenBank/DDBJ whole genome shotgun (WGS) entry which is preliminary data.</text>
</comment>
<evidence type="ECO:0000313" key="3">
    <source>
        <dbReference type="Proteomes" id="UP000823388"/>
    </source>
</evidence>
<feature type="region of interest" description="Disordered" evidence="1">
    <location>
        <begin position="54"/>
        <end position="97"/>
    </location>
</feature>
<feature type="region of interest" description="Disordered" evidence="1">
    <location>
        <begin position="153"/>
        <end position="178"/>
    </location>
</feature>
<dbReference type="EMBL" id="CM029045">
    <property type="protein sequence ID" value="KAG2602131.1"/>
    <property type="molecule type" value="Genomic_DNA"/>
</dbReference>
<sequence>MHRRRLLEEVAEAAGRSGGCWAGVARAVTRLHRGLNPSAGRAFSTFRKCSSSSSRCLPSTRQPGDRTGGGWCGRRGQEGGWPHTVASSSGRGGGGRIWPLPPPRLVHAAPPPLVVHAAPSSVLRRRCLGFGPTRIHSCLEQIGAGRRLMGSELPRRGAGPPCSSSPSSFTGAPRAWRPPSAARSALRGRCVNAVTAASCSVELRPSACGGVDLRRRRAFPSLPIPLRTELGRCGSSGGGGRRRRAAAGGGVQAARGRCPFFCGCEDARAGAARIRLGCPRPAAARSEPGEEGLGQLLAVGL</sequence>
<accession>A0A8T0SU72</accession>
<proteinExistence type="predicted"/>
<gene>
    <name evidence="2" type="ORF">PVAP13_5KG647307</name>
</gene>